<accession>A0A918P8H6</accession>
<dbReference type="SUPFAM" id="SSF54637">
    <property type="entry name" value="Thioesterase/thiol ester dehydrase-isomerase"/>
    <property type="match status" value="2"/>
</dbReference>
<proteinExistence type="predicted"/>
<organism evidence="3 4">
    <name type="scientific">Novosphingobium colocasiae</name>
    <dbReference type="NCBI Taxonomy" id="1256513"/>
    <lineage>
        <taxon>Bacteria</taxon>
        <taxon>Pseudomonadati</taxon>
        <taxon>Pseudomonadota</taxon>
        <taxon>Alphaproteobacteria</taxon>
        <taxon>Sphingomonadales</taxon>
        <taxon>Sphingomonadaceae</taxon>
        <taxon>Novosphingobium</taxon>
    </lineage>
</organism>
<dbReference type="GO" id="GO:0006635">
    <property type="term" value="P:fatty acid beta-oxidation"/>
    <property type="evidence" value="ECO:0007669"/>
    <property type="project" value="TreeGrafter"/>
</dbReference>
<dbReference type="Proteomes" id="UP000648075">
    <property type="component" value="Unassembled WGS sequence"/>
</dbReference>
<dbReference type="InterPro" id="IPR029069">
    <property type="entry name" value="HotDog_dom_sf"/>
</dbReference>
<dbReference type="GO" id="GO:0003857">
    <property type="term" value="F:(3S)-3-hydroxyacyl-CoA dehydrogenase (NAD+) activity"/>
    <property type="evidence" value="ECO:0007669"/>
    <property type="project" value="TreeGrafter"/>
</dbReference>
<dbReference type="EMBL" id="BMZA01000001">
    <property type="protein sequence ID" value="GGY89986.1"/>
    <property type="molecule type" value="Genomic_DNA"/>
</dbReference>
<keyword evidence="4" id="KW-1185">Reference proteome</keyword>
<dbReference type="GO" id="GO:0004300">
    <property type="term" value="F:enoyl-CoA hydratase activity"/>
    <property type="evidence" value="ECO:0007669"/>
    <property type="project" value="TreeGrafter"/>
</dbReference>
<dbReference type="InterPro" id="IPR054357">
    <property type="entry name" value="MFE-2_N"/>
</dbReference>
<dbReference type="GO" id="GO:0044594">
    <property type="term" value="F:17-beta-hydroxysteroid dehydrogenase (NAD+) activity"/>
    <property type="evidence" value="ECO:0007669"/>
    <property type="project" value="TreeGrafter"/>
</dbReference>
<evidence type="ECO:0000313" key="3">
    <source>
        <dbReference type="EMBL" id="GGY89986.1"/>
    </source>
</evidence>
<feature type="domain" description="Peroxisomal multifunctional enzyme type 2-like N-terminal" evidence="2">
    <location>
        <begin position="18"/>
        <end position="145"/>
    </location>
</feature>
<dbReference type="InterPro" id="IPR002539">
    <property type="entry name" value="MaoC-like_dom"/>
</dbReference>
<dbReference type="Gene3D" id="3.10.129.10">
    <property type="entry name" value="Hotdog Thioesterase"/>
    <property type="match status" value="1"/>
</dbReference>
<dbReference type="PANTHER" id="PTHR13078">
    <property type="entry name" value="PEROXISOMAL MULTIFUNCTIONAL ENZYME TYPE 2-RELATED"/>
    <property type="match status" value="1"/>
</dbReference>
<dbReference type="RefSeq" id="WP_189619106.1">
    <property type="nucleotide sequence ID" value="NZ_BMZA01000001.1"/>
</dbReference>
<sequence>MIDTAAIFGYDFGTREHAYVERDAILYALGVGLGADPCDRADLRFLDERALDVLPTYAVTLCSPGMWIREPALGVDFGKLVHFAQSAEFFAPLPPKATVLGEAKVISLTDRGEGRGAVLVLERTIRDGASDTLYCRLHQTLLLRGDGGFGGEPAARDEKFDPQSPPDATGTFAVSSRAALIYRLSGDWNPLHLDPDFAAKAGFTQPILQGLCSYAIAGVAVSRAMGRDPADVAKLACKFSGIVLPGDTLTFEIWNDAATGGSRFRALIGDRKVLDGGEISWK</sequence>
<evidence type="ECO:0000259" key="1">
    <source>
        <dbReference type="Pfam" id="PF01575"/>
    </source>
</evidence>
<reference evidence="3" key="1">
    <citation type="journal article" date="2014" name="Int. J. Syst. Evol. Microbiol.">
        <title>Complete genome sequence of Corynebacterium casei LMG S-19264T (=DSM 44701T), isolated from a smear-ripened cheese.</title>
        <authorList>
            <consortium name="US DOE Joint Genome Institute (JGI-PGF)"/>
            <person name="Walter F."/>
            <person name="Albersmeier A."/>
            <person name="Kalinowski J."/>
            <person name="Ruckert C."/>
        </authorList>
    </citation>
    <scope>NUCLEOTIDE SEQUENCE</scope>
    <source>
        <strain evidence="3">KCTC 32255</strain>
    </source>
</reference>
<comment type="caution">
    <text evidence="3">The sequence shown here is derived from an EMBL/GenBank/DDBJ whole genome shotgun (WGS) entry which is preliminary data.</text>
</comment>
<feature type="domain" description="MaoC-like" evidence="1">
    <location>
        <begin position="162"/>
        <end position="257"/>
    </location>
</feature>
<dbReference type="AlphaFoldDB" id="A0A918P8H6"/>
<reference evidence="3" key="2">
    <citation type="submission" date="2020-09" db="EMBL/GenBank/DDBJ databases">
        <authorList>
            <person name="Sun Q."/>
            <person name="Kim S."/>
        </authorList>
    </citation>
    <scope>NUCLEOTIDE SEQUENCE</scope>
    <source>
        <strain evidence="3">KCTC 32255</strain>
    </source>
</reference>
<name>A0A918P8H6_9SPHN</name>
<dbReference type="Pfam" id="PF22622">
    <property type="entry name" value="MFE-2_hydrat-2_N"/>
    <property type="match status" value="1"/>
</dbReference>
<evidence type="ECO:0000313" key="4">
    <source>
        <dbReference type="Proteomes" id="UP000648075"/>
    </source>
</evidence>
<gene>
    <name evidence="3" type="ORF">GCM10011614_00660</name>
</gene>
<evidence type="ECO:0000259" key="2">
    <source>
        <dbReference type="Pfam" id="PF22622"/>
    </source>
</evidence>
<dbReference type="Pfam" id="PF01575">
    <property type="entry name" value="MaoC_dehydratas"/>
    <property type="match status" value="1"/>
</dbReference>
<protein>
    <submittedName>
        <fullName evidence="3">Enoyl-CoA hydratase</fullName>
    </submittedName>
</protein>
<dbReference type="PANTHER" id="PTHR13078:SF56">
    <property type="entry name" value="PEROXISOMAL MULTIFUNCTIONAL ENZYME TYPE 2"/>
    <property type="match status" value="1"/>
</dbReference>